<organism evidence="2 3">
    <name type="scientific">Caerostris darwini</name>
    <dbReference type="NCBI Taxonomy" id="1538125"/>
    <lineage>
        <taxon>Eukaryota</taxon>
        <taxon>Metazoa</taxon>
        <taxon>Ecdysozoa</taxon>
        <taxon>Arthropoda</taxon>
        <taxon>Chelicerata</taxon>
        <taxon>Arachnida</taxon>
        <taxon>Araneae</taxon>
        <taxon>Araneomorphae</taxon>
        <taxon>Entelegynae</taxon>
        <taxon>Araneoidea</taxon>
        <taxon>Araneidae</taxon>
        <taxon>Caerostris</taxon>
    </lineage>
</organism>
<dbReference type="Proteomes" id="UP001054837">
    <property type="component" value="Unassembled WGS sequence"/>
</dbReference>
<comment type="caution">
    <text evidence="2">The sequence shown here is derived from an EMBL/GenBank/DDBJ whole genome shotgun (WGS) entry which is preliminary data.</text>
</comment>
<protein>
    <submittedName>
        <fullName evidence="2">Uncharacterized protein</fullName>
    </submittedName>
</protein>
<proteinExistence type="predicted"/>
<evidence type="ECO:0000313" key="3">
    <source>
        <dbReference type="Proteomes" id="UP001054837"/>
    </source>
</evidence>
<feature type="transmembrane region" description="Helical" evidence="1">
    <location>
        <begin position="136"/>
        <end position="155"/>
    </location>
</feature>
<keyword evidence="1" id="KW-1133">Transmembrane helix</keyword>
<sequence>MPLQSTLDREYRKGEQKNTYKSVLGALIGPYIRRPTFKTRKPAASVTSSELLWPYSRLGKGVLFFIILLFDHPPQPRATPIRFFGILPPTLGLFVVRMDFPIFMYVCYSRACCFPAICVSFSGFNIDEASLEFRRFCGVLFFFLYLVLVLAMAPVPPRNQMGVIIVSEEKITFFSPNEIPGC</sequence>
<keyword evidence="1" id="KW-0472">Membrane</keyword>
<evidence type="ECO:0000256" key="1">
    <source>
        <dbReference type="SAM" id="Phobius"/>
    </source>
</evidence>
<keyword evidence="1" id="KW-0812">Transmembrane</keyword>
<accession>A0AAV4NVS6</accession>
<feature type="transmembrane region" description="Helical" evidence="1">
    <location>
        <begin position="102"/>
        <end position="124"/>
    </location>
</feature>
<keyword evidence="3" id="KW-1185">Reference proteome</keyword>
<name>A0AAV4NVS6_9ARAC</name>
<dbReference type="AlphaFoldDB" id="A0AAV4NVS6"/>
<dbReference type="EMBL" id="BPLQ01002072">
    <property type="protein sequence ID" value="GIX88448.1"/>
    <property type="molecule type" value="Genomic_DNA"/>
</dbReference>
<evidence type="ECO:0000313" key="2">
    <source>
        <dbReference type="EMBL" id="GIX88448.1"/>
    </source>
</evidence>
<gene>
    <name evidence="2" type="ORF">CDAR_321571</name>
</gene>
<reference evidence="2 3" key="1">
    <citation type="submission" date="2021-06" db="EMBL/GenBank/DDBJ databases">
        <title>Caerostris darwini draft genome.</title>
        <authorList>
            <person name="Kono N."/>
            <person name="Arakawa K."/>
        </authorList>
    </citation>
    <scope>NUCLEOTIDE SEQUENCE [LARGE SCALE GENOMIC DNA]</scope>
</reference>